<sequence>MRFGTSILRRCAHHPVLMMLLSSVALGVTIGCTPSLENRLPDADANETAAANSAIDAKSVLDSNGASANEAGDPAIADGSPNLVAVAPTLNGPANAAPVPVSDDKFTMPAVSDQTITSSAPESQTVATQLVAVDDKIEFTDHVKSNREDDGSIAGLSFIDTQGNDVTVGQYKGKKHVLLVFTRGFNGSLCPYCTTQTSRLIANYDEFKRRDTEILLVYPGSKDQLPQFLDATRRSPTASAFPFPVLLDEDLVAVKKLQISAHLAFPSTFLIDRDGNVRLSYVGASPSDRPSIKALLEQVDQLGS</sequence>
<reference evidence="2 3" key="1">
    <citation type="submission" date="2019-02" db="EMBL/GenBank/DDBJ databases">
        <title>Deep-cultivation of Planctomycetes and their phenomic and genomic characterization uncovers novel biology.</title>
        <authorList>
            <person name="Wiegand S."/>
            <person name="Jogler M."/>
            <person name="Boedeker C."/>
            <person name="Pinto D."/>
            <person name="Vollmers J."/>
            <person name="Rivas-Marin E."/>
            <person name="Kohn T."/>
            <person name="Peeters S.H."/>
            <person name="Heuer A."/>
            <person name="Rast P."/>
            <person name="Oberbeckmann S."/>
            <person name="Bunk B."/>
            <person name="Jeske O."/>
            <person name="Meyerdierks A."/>
            <person name="Storesund J.E."/>
            <person name="Kallscheuer N."/>
            <person name="Luecker S."/>
            <person name="Lage O.M."/>
            <person name="Pohl T."/>
            <person name="Merkel B.J."/>
            <person name="Hornburger P."/>
            <person name="Mueller R.-W."/>
            <person name="Bruemmer F."/>
            <person name="Labrenz M."/>
            <person name="Spormann A.M."/>
            <person name="Op den Camp H."/>
            <person name="Overmann J."/>
            <person name="Amann R."/>
            <person name="Jetten M.S.M."/>
            <person name="Mascher T."/>
            <person name="Medema M.H."/>
            <person name="Devos D.P."/>
            <person name="Kaster A.-K."/>
            <person name="Ovreas L."/>
            <person name="Rohde M."/>
            <person name="Galperin M.Y."/>
            <person name="Jogler C."/>
        </authorList>
    </citation>
    <scope>NUCLEOTIDE SEQUENCE [LARGE SCALE GENOMIC DNA]</scope>
    <source>
        <strain evidence="2 3">K22_7</strain>
    </source>
</reference>
<keyword evidence="3" id="KW-1185">Reference proteome</keyword>
<dbReference type="Proteomes" id="UP000318538">
    <property type="component" value="Chromosome"/>
</dbReference>
<dbReference type="PROSITE" id="PS51352">
    <property type="entry name" value="THIOREDOXIN_2"/>
    <property type="match status" value="1"/>
</dbReference>
<feature type="domain" description="Thioredoxin" evidence="1">
    <location>
        <begin position="147"/>
        <end position="304"/>
    </location>
</feature>
<dbReference type="Pfam" id="PF00578">
    <property type="entry name" value="AhpC-TSA"/>
    <property type="match status" value="1"/>
</dbReference>
<name>A0A517NDQ7_9BACT</name>
<dbReference type="InterPro" id="IPR036249">
    <property type="entry name" value="Thioredoxin-like_sf"/>
</dbReference>
<dbReference type="PROSITE" id="PS51257">
    <property type="entry name" value="PROKAR_LIPOPROTEIN"/>
    <property type="match status" value="1"/>
</dbReference>
<dbReference type="SUPFAM" id="SSF52833">
    <property type="entry name" value="Thioredoxin-like"/>
    <property type="match status" value="1"/>
</dbReference>
<evidence type="ECO:0000313" key="2">
    <source>
        <dbReference type="EMBL" id="QDT05263.1"/>
    </source>
</evidence>
<dbReference type="InterPro" id="IPR000866">
    <property type="entry name" value="AhpC/TSA"/>
</dbReference>
<dbReference type="OrthoDB" id="283198at2"/>
<organism evidence="2 3">
    <name type="scientific">Rubripirellula lacrimiformis</name>
    <dbReference type="NCBI Taxonomy" id="1930273"/>
    <lineage>
        <taxon>Bacteria</taxon>
        <taxon>Pseudomonadati</taxon>
        <taxon>Planctomycetota</taxon>
        <taxon>Planctomycetia</taxon>
        <taxon>Pirellulales</taxon>
        <taxon>Pirellulaceae</taxon>
        <taxon>Rubripirellula</taxon>
    </lineage>
</organism>
<dbReference type="EMBL" id="CP036525">
    <property type="protein sequence ID" value="QDT05263.1"/>
    <property type="molecule type" value="Genomic_DNA"/>
</dbReference>
<evidence type="ECO:0000313" key="3">
    <source>
        <dbReference type="Proteomes" id="UP000318538"/>
    </source>
</evidence>
<dbReference type="Gene3D" id="3.40.30.10">
    <property type="entry name" value="Glutaredoxin"/>
    <property type="match status" value="1"/>
</dbReference>
<dbReference type="PANTHER" id="PTHR42852">
    <property type="entry name" value="THIOL:DISULFIDE INTERCHANGE PROTEIN DSBE"/>
    <property type="match status" value="1"/>
</dbReference>
<accession>A0A517NDQ7</accession>
<dbReference type="GO" id="GO:0016209">
    <property type="term" value="F:antioxidant activity"/>
    <property type="evidence" value="ECO:0007669"/>
    <property type="project" value="InterPro"/>
</dbReference>
<dbReference type="KEGG" id="rlc:K227x_36630"/>
<evidence type="ECO:0000259" key="1">
    <source>
        <dbReference type="PROSITE" id="PS51352"/>
    </source>
</evidence>
<dbReference type="InterPro" id="IPR013766">
    <property type="entry name" value="Thioredoxin_domain"/>
</dbReference>
<protein>
    <submittedName>
        <fullName evidence="2">Thiol-disulfide oxidoreductase</fullName>
    </submittedName>
</protein>
<dbReference type="GO" id="GO:0016491">
    <property type="term" value="F:oxidoreductase activity"/>
    <property type="evidence" value="ECO:0007669"/>
    <property type="project" value="InterPro"/>
</dbReference>
<dbReference type="InterPro" id="IPR050553">
    <property type="entry name" value="Thioredoxin_ResA/DsbE_sf"/>
</dbReference>
<gene>
    <name evidence="2" type="ORF">K227x_36630</name>
</gene>
<dbReference type="AlphaFoldDB" id="A0A517NDQ7"/>
<dbReference type="PANTHER" id="PTHR42852:SF13">
    <property type="entry name" value="PROTEIN DIPZ"/>
    <property type="match status" value="1"/>
</dbReference>
<proteinExistence type="predicted"/>